<proteinExistence type="predicted"/>
<gene>
    <name evidence="3" type="ORF">GA0070612_3481</name>
</gene>
<evidence type="ECO:0000256" key="1">
    <source>
        <dbReference type="SAM" id="Coils"/>
    </source>
</evidence>
<organism evidence="3 4">
    <name type="scientific">Micromonospora chokoriensis</name>
    <dbReference type="NCBI Taxonomy" id="356851"/>
    <lineage>
        <taxon>Bacteria</taxon>
        <taxon>Bacillati</taxon>
        <taxon>Actinomycetota</taxon>
        <taxon>Actinomycetes</taxon>
        <taxon>Micromonosporales</taxon>
        <taxon>Micromonosporaceae</taxon>
        <taxon>Micromonospora</taxon>
    </lineage>
</organism>
<evidence type="ECO:0000256" key="2">
    <source>
        <dbReference type="SAM" id="MobiDB-lite"/>
    </source>
</evidence>
<feature type="coiled-coil region" evidence="1">
    <location>
        <begin position="152"/>
        <end position="182"/>
    </location>
</feature>
<name>A0A1C4XDA1_9ACTN</name>
<protein>
    <submittedName>
        <fullName evidence="3">Uncharacterized protein</fullName>
    </submittedName>
</protein>
<dbReference type="EMBL" id="LT607409">
    <property type="protein sequence ID" value="SCF06500.1"/>
    <property type="molecule type" value="Genomic_DNA"/>
</dbReference>
<keyword evidence="4" id="KW-1185">Reference proteome</keyword>
<sequence length="619" mass="64246">MTRPGDAEWSVLQVDSDPVPGDPESFDEITRAYQELSATTREAHDLLASGGQVQLGQGKAMEAFRDLIGKLPGRLDRMANSYAAAADAYVRYLPSLEEAQAMSLRALDQARQASGDQAAAQAAVASAQAAITALGGDPAADQAAKDKASDDDAAAQNRAADAQQALDQAKALLGQATALRDQAARTAAQTLRGLAKDAPQRSLWEKIVEAFQAFIDFLRSTVIQWITLILDALSVIASFIFPPLGQAIGFLSGAIDLAAAALTGDPAAIGLAAGGLLLGLVPGGRLVSRIVKIAGSAGNKLPGSVSEGIRNSIKGLGGTPGSTRSVGKAATPGAGIDTAVTSVGLGKTIKGVFTSIGNKIDDMRFARDLRISNERRAADPSLLAGMTDKGRLKTFRAEDVQSVPLRDSEGKQIGVIFPSRSTDVENFTDWGAQKANLATGKNLGGSMDIGGAKAIRQLPGSEPTLAGNQFLPAPWSNLRSDPMFIFAHGSPDSAAVTLSSGKVVSVPGASMAKILSNDPNFKALAEANPKAAIAMISCNFANSKGEAGQQFADVMRDLGNRRQIFAANNTVHAARGVDEVGLLTNPGETIATLAVESTDDPKDGKGEFRKITPTPRGRA</sequence>
<accession>A0A1C4XDA1</accession>
<dbReference type="AlphaFoldDB" id="A0A1C4XDA1"/>
<keyword evidence="1" id="KW-0175">Coiled coil</keyword>
<dbReference type="Proteomes" id="UP000198224">
    <property type="component" value="Chromosome I"/>
</dbReference>
<reference evidence="4" key="1">
    <citation type="submission" date="2016-06" db="EMBL/GenBank/DDBJ databases">
        <authorList>
            <person name="Varghese N."/>
            <person name="Submissions Spin"/>
        </authorList>
    </citation>
    <scope>NUCLEOTIDE SEQUENCE [LARGE SCALE GENOMIC DNA]</scope>
    <source>
        <strain evidence="4">DSM 45160</strain>
    </source>
</reference>
<evidence type="ECO:0000313" key="3">
    <source>
        <dbReference type="EMBL" id="SCF06500.1"/>
    </source>
</evidence>
<feature type="compositionally biased region" description="Basic and acidic residues" evidence="2">
    <location>
        <begin position="599"/>
        <end position="610"/>
    </location>
</feature>
<evidence type="ECO:0000313" key="4">
    <source>
        <dbReference type="Proteomes" id="UP000198224"/>
    </source>
</evidence>
<feature type="region of interest" description="Disordered" evidence="2">
    <location>
        <begin position="1"/>
        <end position="23"/>
    </location>
</feature>
<feature type="region of interest" description="Disordered" evidence="2">
    <location>
        <begin position="596"/>
        <end position="619"/>
    </location>
</feature>
<dbReference type="RefSeq" id="WP_088988842.1">
    <property type="nucleotide sequence ID" value="NZ_LT607409.1"/>
</dbReference>